<dbReference type="Proteomes" id="UP000176284">
    <property type="component" value="Unassembled WGS sequence"/>
</dbReference>
<evidence type="ECO:0000256" key="3">
    <source>
        <dbReference type="ARBA" id="ARBA00022475"/>
    </source>
</evidence>
<accession>A0A1G1ZTR6</accession>
<dbReference type="STRING" id="1798410.A3H63_00450"/>
<dbReference type="PANTHER" id="PTHR30012">
    <property type="entry name" value="GENERAL SECRETION PATHWAY PROTEIN"/>
    <property type="match status" value="1"/>
</dbReference>
<comment type="caution">
    <text evidence="10">The sequence shown here is derived from an EMBL/GenBank/DDBJ whole genome shotgun (WGS) entry which is preliminary data.</text>
</comment>
<evidence type="ECO:0000259" key="9">
    <source>
        <dbReference type="Pfam" id="PF00482"/>
    </source>
</evidence>
<dbReference type="PRINTS" id="PR00812">
    <property type="entry name" value="BCTERIALGSPF"/>
</dbReference>
<evidence type="ECO:0000256" key="4">
    <source>
        <dbReference type="ARBA" id="ARBA00022519"/>
    </source>
</evidence>
<dbReference type="FunFam" id="1.20.81.30:FF:000001">
    <property type="entry name" value="Type II secretion system protein F"/>
    <property type="match status" value="2"/>
</dbReference>
<comment type="similarity">
    <text evidence="2">Belongs to the GSP F family.</text>
</comment>
<evidence type="ECO:0000256" key="7">
    <source>
        <dbReference type="ARBA" id="ARBA00023136"/>
    </source>
</evidence>
<name>A0A1G1ZTR6_9BACT</name>
<keyword evidence="7 8" id="KW-0472">Membrane</keyword>
<evidence type="ECO:0000313" key="11">
    <source>
        <dbReference type="Proteomes" id="UP000176284"/>
    </source>
</evidence>
<keyword evidence="3" id="KW-1003">Cell membrane</keyword>
<feature type="transmembrane region" description="Helical" evidence="8">
    <location>
        <begin position="169"/>
        <end position="190"/>
    </location>
</feature>
<dbReference type="InterPro" id="IPR018076">
    <property type="entry name" value="T2SS_GspF_dom"/>
</dbReference>
<organism evidence="10 11">
    <name type="scientific">Candidatus Harrisonbacteria bacterium RIFCSPLOWO2_02_FULL_45_10c</name>
    <dbReference type="NCBI Taxonomy" id="1798410"/>
    <lineage>
        <taxon>Bacteria</taxon>
        <taxon>Candidatus Harrisoniibacteriota</taxon>
    </lineage>
</organism>
<evidence type="ECO:0000313" key="10">
    <source>
        <dbReference type="EMBL" id="OGY67869.1"/>
    </source>
</evidence>
<evidence type="ECO:0000256" key="2">
    <source>
        <dbReference type="ARBA" id="ARBA00005745"/>
    </source>
</evidence>
<keyword evidence="6 8" id="KW-1133">Transmembrane helix</keyword>
<dbReference type="InterPro" id="IPR003004">
    <property type="entry name" value="GspF/PilC"/>
</dbReference>
<proteinExistence type="inferred from homology"/>
<gene>
    <name evidence="10" type="ORF">A3H63_00450</name>
</gene>
<feature type="domain" description="Type II secretion system protein GspF" evidence="9">
    <location>
        <begin position="68"/>
        <end position="191"/>
    </location>
</feature>
<feature type="domain" description="Type II secretion system protein GspF" evidence="9">
    <location>
        <begin position="271"/>
        <end position="394"/>
    </location>
</feature>
<dbReference type="Pfam" id="PF00482">
    <property type="entry name" value="T2SSF"/>
    <property type="match status" value="2"/>
</dbReference>
<dbReference type="GO" id="GO:0005886">
    <property type="term" value="C:plasma membrane"/>
    <property type="evidence" value="ECO:0007669"/>
    <property type="project" value="UniProtKB-SubCell"/>
</dbReference>
<evidence type="ECO:0000256" key="8">
    <source>
        <dbReference type="SAM" id="Phobius"/>
    </source>
</evidence>
<reference evidence="10 11" key="1">
    <citation type="journal article" date="2016" name="Nat. Commun.">
        <title>Thousands of microbial genomes shed light on interconnected biogeochemical processes in an aquifer system.</title>
        <authorList>
            <person name="Anantharaman K."/>
            <person name="Brown C.T."/>
            <person name="Hug L.A."/>
            <person name="Sharon I."/>
            <person name="Castelle C.J."/>
            <person name="Probst A.J."/>
            <person name="Thomas B.C."/>
            <person name="Singh A."/>
            <person name="Wilkins M.J."/>
            <person name="Karaoz U."/>
            <person name="Brodie E.L."/>
            <person name="Williams K.H."/>
            <person name="Hubbard S.S."/>
            <person name="Banfield J.F."/>
        </authorList>
    </citation>
    <scope>NUCLEOTIDE SEQUENCE [LARGE SCALE GENOMIC DNA]</scope>
</reference>
<keyword evidence="4" id="KW-0997">Cell inner membrane</keyword>
<keyword evidence="5 8" id="KW-0812">Transmembrane</keyword>
<feature type="transmembrane region" description="Helical" evidence="8">
    <location>
        <begin position="375"/>
        <end position="396"/>
    </location>
</feature>
<sequence>MKFSYTARTQQGELQTGFIESASRESASAILNSHELFILSLDLAEAPKWYDQFLNLLNRVRPSDMMIFTRQFATLLEAKIPLGDSLKNLYRQTRNPILKEAISELASDIDSGITLSQAMERHQHIFSSFFVSMVRSAEVTGRLEESITFMADYLEKEVGLLSRVRSAMIYPVVVLTLFFIVAGIMVGVVFPQLQPIFEESQVQVPTITKILLNSGQFVSDWWLAIVVILLIAIIVVVDYFQTQEGQIVFDEIRVRLPVIGNLYKKLYVARFAEATGVLIRGGIPIAQSLEIAGHTIGSIIYRDALHEVAEGVRAGQLMSQALAEHETYFPPLVYQMVAVGESTGKLESLMSRISAFYTREVDSVVANLVELIQPALMAVIGVLVGILFAAVLLPIYNLAQVF</sequence>
<dbReference type="Gene3D" id="1.20.81.30">
    <property type="entry name" value="Type II secretion system (T2SS), domain F"/>
    <property type="match status" value="2"/>
</dbReference>
<comment type="subcellular location">
    <subcellularLocation>
        <location evidence="1">Cell inner membrane</location>
        <topology evidence="1">Multi-pass membrane protein</topology>
    </subcellularLocation>
</comment>
<feature type="transmembrane region" description="Helical" evidence="8">
    <location>
        <begin position="221"/>
        <end position="240"/>
    </location>
</feature>
<evidence type="ECO:0000256" key="5">
    <source>
        <dbReference type="ARBA" id="ARBA00022692"/>
    </source>
</evidence>
<dbReference type="PANTHER" id="PTHR30012:SF0">
    <property type="entry name" value="TYPE II SECRETION SYSTEM PROTEIN F-RELATED"/>
    <property type="match status" value="1"/>
</dbReference>
<evidence type="ECO:0000256" key="1">
    <source>
        <dbReference type="ARBA" id="ARBA00004429"/>
    </source>
</evidence>
<dbReference type="AlphaFoldDB" id="A0A1G1ZTR6"/>
<dbReference type="InterPro" id="IPR042094">
    <property type="entry name" value="T2SS_GspF_sf"/>
</dbReference>
<evidence type="ECO:0000256" key="6">
    <source>
        <dbReference type="ARBA" id="ARBA00022989"/>
    </source>
</evidence>
<dbReference type="EMBL" id="MHJM01000015">
    <property type="protein sequence ID" value="OGY67869.1"/>
    <property type="molecule type" value="Genomic_DNA"/>
</dbReference>
<protein>
    <recommendedName>
        <fullName evidence="9">Type II secretion system protein GspF domain-containing protein</fullName>
    </recommendedName>
</protein>